<evidence type="ECO:0000256" key="1">
    <source>
        <dbReference type="ARBA" id="ARBA00022723"/>
    </source>
</evidence>
<dbReference type="InterPro" id="IPR001841">
    <property type="entry name" value="Znf_RING"/>
</dbReference>
<dbReference type="EMBL" id="NCKV01000216">
    <property type="protein sequence ID" value="RWS31278.1"/>
    <property type="molecule type" value="Genomic_DNA"/>
</dbReference>
<dbReference type="STRING" id="299467.A0A443SUS4"/>
<dbReference type="GO" id="GO:0008270">
    <property type="term" value="F:zinc ion binding"/>
    <property type="evidence" value="ECO:0007669"/>
    <property type="project" value="UniProtKB-KW"/>
</dbReference>
<sequence length="45" mass="4827">MCWDREIGVVFLPCGHVACTQCAPGVTSCPVCRTVIKGTVRTFLA</sequence>
<evidence type="ECO:0000256" key="2">
    <source>
        <dbReference type="ARBA" id="ARBA00022771"/>
    </source>
</evidence>
<accession>A0A443SUS4</accession>
<evidence type="ECO:0000259" key="5">
    <source>
        <dbReference type="PROSITE" id="PS50089"/>
    </source>
</evidence>
<evidence type="ECO:0000256" key="3">
    <source>
        <dbReference type="ARBA" id="ARBA00022833"/>
    </source>
</evidence>
<dbReference type="FunFam" id="1.10.1170.10:FF:000002">
    <property type="entry name" value="Baculoviral IAP repeat containing 7"/>
    <property type="match status" value="1"/>
</dbReference>
<keyword evidence="3" id="KW-0862">Zinc</keyword>
<dbReference type="Gene3D" id="1.10.1170.10">
    <property type="entry name" value="Inhibitor Of Apoptosis Protein (2mihbC-IAP-1), Chain A"/>
    <property type="match status" value="1"/>
</dbReference>
<dbReference type="OrthoDB" id="1711136at2759"/>
<proteinExistence type="predicted"/>
<dbReference type="Proteomes" id="UP000288716">
    <property type="component" value="Unassembled WGS sequence"/>
</dbReference>
<keyword evidence="1" id="KW-0479">Metal-binding</keyword>
<gene>
    <name evidence="6" type="ORF">B4U80_08813</name>
</gene>
<protein>
    <submittedName>
        <fullName evidence="6">Baculoviral IAP repeat-containing protein 3-like protein</fullName>
    </submittedName>
</protein>
<comment type="caution">
    <text evidence="6">The sequence shown here is derived from an EMBL/GenBank/DDBJ whole genome shotgun (WGS) entry which is preliminary data.</text>
</comment>
<feature type="domain" description="RING-type" evidence="5">
    <location>
        <begin position="1"/>
        <end position="33"/>
    </location>
</feature>
<evidence type="ECO:0000313" key="7">
    <source>
        <dbReference type="Proteomes" id="UP000288716"/>
    </source>
</evidence>
<dbReference type="AlphaFoldDB" id="A0A443SUS4"/>
<reference evidence="6 7" key="1">
    <citation type="journal article" date="2018" name="Gigascience">
        <title>Genomes of trombidid mites reveal novel predicted allergens and laterally-transferred genes associated with secondary metabolism.</title>
        <authorList>
            <person name="Dong X."/>
            <person name="Chaisiri K."/>
            <person name="Xia D."/>
            <person name="Armstrong S.D."/>
            <person name="Fang Y."/>
            <person name="Donnelly M.J."/>
            <person name="Kadowaki T."/>
            <person name="McGarry J.W."/>
            <person name="Darby A.C."/>
            <person name="Makepeace B.L."/>
        </authorList>
    </citation>
    <scope>NUCLEOTIDE SEQUENCE [LARGE SCALE GENOMIC DNA]</scope>
    <source>
        <strain evidence="6">UoL-UT</strain>
    </source>
</reference>
<name>A0A443SUS4_9ACAR</name>
<dbReference type="PROSITE" id="PS50089">
    <property type="entry name" value="ZF_RING_2"/>
    <property type="match status" value="1"/>
</dbReference>
<keyword evidence="7" id="KW-1185">Reference proteome</keyword>
<organism evidence="6 7">
    <name type="scientific">Leptotrombidium deliense</name>
    <dbReference type="NCBI Taxonomy" id="299467"/>
    <lineage>
        <taxon>Eukaryota</taxon>
        <taxon>Metazoa</taxon>
        <taxon>Ecdysozoa</taxon>
        <taxon>Arthropoda</taxon>
        <taxon>Chelicerata</taxon>
        <taxon>Arachnida</taxon>
        <taxon>Acari</taxon>
        <taxon>Acariformes</taxon>
        <taxon>Trombidiformes</taxon>
        <taxon>Prostigmata</taxon>
        <taxon>Anystina</taxon>
        <taxon>Parasitengona</taxon>
        <taxon>Trombiculoidea</taxon>
        <taxon>Trombiculidae</taxon>
        <taxon>Leptotrombidium</taxon>
    </lineage>
</organism>
<evidence type="ECO:0000256" key="4">
    <source>
        <dbReference type="PROSITE-ProRule" id="PRU00175"/>
    </source>
</evidence>
<evidence type="ECO:0000313" key="6">
    <source>
        <dbReference type="EMBL" id="RWS31278.1"/>
    </source>
</evidence>
<dbReference type="PROSITE" id="PS51257">
    <property type="entry name" value="PROKAR_LIPOPROTEIN"/>
    <property type="match status" value="1"/>
</dbReference>
<dbReference type="VEuPathDB" id="VectorBase:LDEU000760"/>
<keyword evidence="2 4" id="KW-0863">Zinc-finger</keyword>
<dbReference type="Pfam" id="PF13920">
    <property type="entry name" value="zf-C3HC4_3"/>
    <property type="match status" value="1"/>
</dbReference>
<dbReference type="SUPFAM" id="SSF57850">
    <property type="entry name" value="RING/U-box"/>
    <property type="match status" value="1"/>
</dbReference>